<reference evidence="3" key="1">
    <citation type="journal article" date="2011" name="Genome Biol.">
        <title>Comparative and functional genomics provide insights into the pathogenicity of dermatophytic fungi.</title>
        <authorList>
            <person name="Burmester A."/>
            <person name="Shelest E."/>
            <person name="Gloeckner G."/>
            <person name="Heddergott C."/>
            <person name="Schindler S."/>
            <person name="Staib P."/>
            <person name="Heidel A."/>
            <person name="Felder M."/>
            <person name="Petzold A."/>
            <person name="Szafranski K."/>
            <person name="Feuermann M."/>
            <person name="Pedruzzi I."/>
            <person name="Priebe S."/>
            <person name="Groth M."/>
            <person name="Winkler R."/>
            <person name="Li W."/>
            <person name="Kniemeyer O."/>
            <person name="Schroeckh V."/>
            <person name="Hertweck C."/>
            <person name="Hube B."/>
            <person name="White T.C."/>
            <person name="Platzer M."/>
            <person name="Guthke R."/>
            <person name="Heitman J."/>
            <person name="Woestemeyer J."/>
            <person name="Zipfel P.F."/>
            <person name="Monod M."/>
            <person name="Brakhage A.A."/>
        </authorList>
    </citation>
    <scope>NUCLEOTIDE SEQUENCE [LARGE SCALE GENOMIC DNA]</scope>
    <source>
        <strain evidence="3">ATCC MYA-4681 / CBS 112371</strain>
    </source>
</reference>
<comment type="caution">
    <text evidence="2">The sequence shown here is derived from an EMBL/GenBank/DDBJ whole genome shotgun (WGS) entry which is preliminary data.</text>
</comment>
<evidence type="ECO:0000313" key="3">
    <source>
        <dbReference type="Proteomes" id="UP000008866"/>
    </source>
</evidence>
<proteinExistence type="predicted"/>
<feature type="compositionally biased region" description="Low complexity" evidence="1">
    <location>
        <begin position="11"/>
        <end position="24"/>
    </location>
</feature>
<feature type="region of interest" description="Disordered" evidence="1">
    <location>
        <begin position="1"/>
        <end position="91"/>
    </location>
</feature>
<feature type="compositionally biased region" description="Basic residues" evidence="1">
    <location>
        <begin position="116"/>
        <end position="129"/>
    </location>
</feature>
<evidence type="ECO:0000256" key="1">
    <source>
        <dbReference type="SAM" id="MobiDB-lite"/>
    </source>
</evidence>
<feature type="region of interest" description="Disordered" evidence="1">
    <location>
        <begin position="103"/>
        <end position="138"/>
    </location>
</feature>
<dbReference type="EMBL" id="ABSU01000003">
    <property type="protein sequence ID" value="EFE35608.1"/>
    <property type="molecule type" value="Genomic_DNA"/>
</dbReference>
<dbReference type="Proteomes" id="UP000008866">
    <property type="component" value="Unassembled WGS sequence"/>
</dbReference>
<feature type="compositionally biased region" description="Pro residues" evidence="1">
    <location>
        <begin position="1"/>
        <end position="10"/>
    </location>
</feature>
<gene>
    <name evidence="2" type="ORF">ARB_05651</name>
</gene>
<feature type="region of interest" description="Disordered" evidence="1">
    <location>
        <begin position="157"/>
        <end position="200"/>
    </location>
</feature>
<sequence>MLQAPRPLPPALRTAAAAAAAFPTRETQRQGKPDERAKEKKVVEEAEEEETKRQKKKKATPLPRFPNPRVDAISELLDGEPPRRSNRQKGTSIIIFAINEDDDDAGADSSLAQGRPQRKKGRRKKKRNEKTKAKPNSAALVKKVPLALAFLLVHRKAKKSTAGRTDSRLLERRKHTEKQYEAESRDADAATRKRNRTEDHGGVEACCSPCAIILLYSSRQNAVYKSLTN</sequence>
<dbReference type="GeneID" id="9524324"/>
<dbReference type="RefSeq" id="XP_003016253.1">
    <property type="nucleotide sequence ID" value="XM_003016207.1"/>
</dbReference>
<keyword evidence="3" id="KW-1185">Reference proteome</keyword>
<dbReference type="KEGG" id="abe:ARB_05651"/>
<name>D4AN47_ARTBC</name>
<dbReference type="AlphaFoldDB" id="D4AN47"/>
<dbReference type="HOGENOM" id="CLU_1209552_0_0_1"/>
<feature type="compositionally biased region" description="Basic and acidic residues" evidence="1">
    <location>
        <begin position="26"/>
        <end position="44"/>
    </location>
</feature>
<accession>D4AN47</accession>
<organism evidence="2 3">
    <name type="scientific">Arthroderma benhamiae (strain ATCC MYA-4681 / CBS 112371)</name>
    <name type="common">Trichophyton mentagrophytes</name>
    <dbReference type="NCBI Taxonomy" id="663331"/>
    <lineage>
        <taxon>Eukaryota</taxon>
        <taxon>Fungi</taxon>
        <taxon>Dikarya</taxon>
        <taxon>Ascomycota</taxon>
        <taxon>Pezizomycotina</taxon>
        <taxon>Eurotiomycetes</taxon>
        <taxon>Eurotiomycetidae</taxon>
        <taxon>Onygenales</taxon>
        <taxon>Arthrodermataceae</taxon>
        <taxon>Trichophyton</taxon>
    </lineage>
</organism>
<protein>
    <submittedName>
        <fullName evidence="2">Uncharacterized protein</fullName>
    </submittedName>
</protein>
<feature type="compositionally biased region" description="Basic and acidic residues" evidence="1">
    <location>
        <begin position="177"/>
        <end position="200"/>
    </location>
</feature>
<evidence type="ECO:0000313" key="2">
    <source>
        <dbReference type="EMBL" id="EFE35608.1"/>
    </source>
</evidence>